<dbReference type="PROSITE" id="PS00324">
    <property type="entry name" value="ASPARTOKINASE"/>
    <property type="match status" value="1"/>
</dbReference>
<reference evidence="3" key="1">
    <citation type="submission" date="2020-04" db="EMBL/GenBank/DDBJ databases">
        <title>Deep metagenomics examines the oral microbiome during advanced dental caries in children, revealing novel taxa and co-occurrences with host molecules.</title>
        <authorList>
            <person name="Baker J.L."/>
            <person name="Morton J.T."/>
            <person name="Dinis M."/>
            <person name="Alvarez R."/>
            <person name="Tran N.C."/>
            <person name="Knight R."/>
            <person name="Edlund A."/>
        </authorList>
    </citation>
    <scope>NUCLEOTIDE SEQUENCE</scope>
    <source>
        <strain evidence="3">JCVI_23_bin.22</strain>
    </source>
</reference>
<feature type="domain" description="Aspartate/glutamate/uridylate kinase" evidence="2">
    <location>
        <begin position="2"/>
        <end position="183"/>
    </location>
</feature>
<dbReference type="GO" id="GO:0009089">
    <property type="term" value="P:lysine biosynthetic process via diaminopimelate"/>
    <property type="evidence" value="ECO:0007669"/>
    <property type="project" value="TreeGrafter"/>
</dbReference>
<dbReference type="PANTHER" id="PTHR21499">
    <property type="entry name" value="ASPARTATE KINASE"/>
    <property type="match status" value="1"/>
</dbReference>
<comment type="similarity">
    <text evidence="1">Belongs to the aspartokinase family.</text>
</comment>
<dbReference type="InterPro" id="IPR018042">
    <property type="entry name" value="Aspartate_kinase_CS"/>
</dbReference>
<feature type="non-terminal residue" evidence="3">
    <location>
        <position position="183"/>
    </location>
</feature>
<dbReference type="Gene3D" id="3.40.1160.10">
    <property type="entry name" value="Acetylglutamate kinase-like"/>
    <property type="match status" value="1"/>
</dbReference>
<comment type="caution">
    <text evidence="3">The sequence shown here is derived from an EMBL/GenBank/DDBJ whole genome shotgun (WGS) entry which is preliminary data.</text>
</comment>
<proteinExistence type="inferred from homology"/>
<accession>A0A930WGE3</accession>
<dbReference type="Proteomes" id="UP000721045">
    <property type="component" value="Unassembled WGS sequence"/>
</dbReference>
<dbReference type="GO" id="GO:0005829">
    <property type="term" value="C:cytosol"/>
    <property type="evidence" value="ECO:0007669"/>
    <property type="project" value="TreeGrafter"/>
</dbReference>
<evidence type="ECO:0000256" key="1">
    <source>
        <dbReference type="ARBA" id="ARBA00010122"/>
    </source>
</evidence>
<dbReference type="EC" id="2.7.2.4" evidence="3"/>
<dbReference type="InterPro" id="IPR036393">
    <property type="entry name" value="AceGlu_kinase-like_sf"/>
</dbReference>
<protein>
    <submittedName>
        <fullName evidence="3">Aspartate kinase</fullName>
        <ecNumber evidence="3">2.7.2.4</ecNumber>
    </submittedName>
</protein>
<dbReference type="PANTHER" id="PTHR21499:SF67">
    <property type="entry name" value="ASPARTOKINASE 3"/>
    <property type="match status" value="1"/>
</dbReference>
<gene>
    <name evidence="3" type="ORF">HXO88_09870</name>
</gene>
<dbReference type="GO" id="GO:0004072">
    <property type="term" value="F:aspartate kinase activity"/>
    <property type="evidence" value="ECO:0007669"/>
    <property type="project" value="UniProtKB-EC"/>
</dbReference>
<dbReference type="GO" id="GO:0009090">
    <property type="term" value="P:homoserine biosynthetic process"/>
    <property type="evidence" value="ECO:0007669"/>
    <property type="project" value="TreeGrafter"/>
</dbReference>
<dbReference type="Pfam" id="PF00696">
    <property type="entry name" value="AA_kinase"/>
    <property type="match status" value="1"/>
</dbReference>
<dbReference type="SUPFAM" id="SSF53633">
    <property type="entry name" value="Carbamate kinase-like"/>
    <property type="match status" value="1"/>
</dbReference>
<keyword evidence="3" id="KW-0808">Transferase</keyword>
<sequence>MKVVKFGGSSLASASQLEKVLNIVKSDKERRFVVVSAPGKRNAEDTKVTDALIKYYRDYVAGNDISTSQNWIIDRYAAMVSELGLKPTVLEKISKSIRALATLPIEENDFLYDAFLAAGENNNAKLIAAYFNQNGIDARYVHPREAGIVVTSEPGNARIIPSSYDKIEGLADSNEVLVIPGFF</sequence>
<dbReference type="InterPro" id="IPR001048">
    <property type="entry name" value="Asp/Glu/Uridylate_kinase"/>
</dbReference>
<organism evidence="3 4">
    <name type="scientific">Streptococcus intermedius</name>
    <dbReference type="NCBI Taxonomy" id="1338"/>
    <lineage>
        <taxon>Bacteria</taxon>
        <taxon>Bacillati</taxon>
        <taxon>Bacillota</taxon>
        <taxon>Bacilli</taxon>
        <taxon>Lactobacillales</taxon>
        <taxon>Streptococcaceae</taxon>
        <taxon>Streptococcus</taxon>
        <taxon>Streptococcus anginosus group</taxon>
    </lineage>
</organism>
<name>A0A930WGE3_STRIT</name>
<evidence type="ECO:0000259" key="2">
    <source>
        <dbReference type="Pfam" id="PF00696"/>
    </source>
</evidence>
<keyword evidence="3" id="KW-0418">Kinase</keyword>
<dbReference type="EMBL" id="JABZYP010000093">
    <property type="protein sequence ID" value="MBF1714005.1"/>
    <property type="molecule type" value="Genomic_DNA"/>
</dbReference>
<evidence type="ECO:0000313" key="4">
    <source>
        <dbReference type="Proteomes" id="UP000721045"/>
    </source>
</evidence>
<evidence type="ECO:0000313" key="3">
    <source>
        <dbReference type="EMBL" id="MBF1714005.1"/>
    </source>
</evidence>
<dbReference type="AlphaFoldDB" id="A0A930WGE3"/>